<dbReference type="GO" id="GO:0004557">
    <property type="term" value="F:alpha-galactosidase activity"/>
    <property type="evidence" value="ECO:0007669"/>
    <property type="project" value="InterPro"/>
</dbReference>
<dbReference type="AlphaFoldDB" id="A0A315ZPA8"/>
<dbReference type="PANTHER" id="PTHR43053:SF3">
    <property type="entry name" value="ALPHA-GALACTOSIDASE C-RELATED"/>
    <property type="match status" value="1"/>
</dbReference>
<dbReference type="SUPFAM" id="SSF51445">
    <property type="entry name" value="(Trans)glycosidases"/>
    <property type="match status" value="1"/>
</dbReference>
<dbReference type="InterPro" id="IPR013785">
    <property type="entry name" value="Aldolase_TIM"/>
</dbReference>
<name>A0A315ZPA8_9FIRM</name>
<protein>
    <submittedName>
        <fullName evidence="3">Alpha-galactosidase</fullName>
    </submittedName>
</protein>
<reference evidence="4" key="1">
    <citation type="submission" date="2017-07" db="EMBL/GenBank/DDBJ databases">
        <authorList>
            <person name="Varghese N."/>
            <person name="Submissions S."/>
        </authorList>
    </citation>
    <scope>NUCLEOTIDE SEQUENCE [LARGE SCALE GENOMIC DNA]</scope>
    <source>
        <strain evidence="4">NLAE-zl-C134</strain>
    </source>
</reference>
<evidence type="ECO:0000256" key="2">
    <source>
        <dbReference type="ARBA" id="ARBA00023295"/>
    </source>
</evidence>
<gene>
    <name evidence="3" type="ORF">SAMN05216529_12033</name>
</gene>
<dbReference type="Gene3D" id="3.20.20.70">
    <property type="entry name" value="Aldolase class I"/>
    <property type="match status" value="1"/>
</dbReference>
<dbReference type="Pfam" id="PF02065">
    <property type="entry name" value="Melibiase"/>
    <property type="match status" value="1"/>
</dbReference>
<proteinExistence type="predicted"/>
<dbReference type="PANTHER" id="PTHR43053">
    <property type="entry name" value="GLYCOSIDASE FAMILY 31"/>
    <property type="match status" value="1"/>
</dbReference>
<keyword evidence="2" id="KW-0326">Glycosidase</keyword>
<accession>A0A315ZPA8</accession>
<evidence type="ECO:0000313" key="4">
    <source>
        <dbReference type="Proteomes" id="UP000254051"/>
    </source>
</evidence>
<evidence type="ECO:0000313" key="3">
    <source>
        <dbReference type="EMBL" id="SUQ16050.1"/>
    </source>
</evidence>
<keyword evidence="1" id="KW-0378">Hydrolase</keyword>
<dbReference type="GO" id="GO:0016052">
    <property type="term" value="P:carbohydrate catabolic process"/>
    <property type="evidence" value="ECO:0007669"/>
    <property type="project" value="InterPro"/>
</dbReference>
<dbReference type="InterPro" id="IPR002252">
    <property type="entry name" value="Glyco_hydro_36"/>
</dbReference>
<evidence type="ECO:0000256" key="1">
    <source>
        <dbReference type="ARBA" id="ARBA00022801"/>
    </source>
</evidence>
<dbReference type="InterPro" id="IPR017853">
    <property type="entry name" value="GH"/>
</dbReference>
<dbReference type="OrthoDB" id="9758822at2"/>
<dbReference type="PRINTS" id="PR00743">
    <property type="entry name" value="GLHYDRLASE36"/>
</dbReference>
<dbReference type="InterPro" id="IPR038417">
    <property type="entry name" value="Alpga-gal_N_sf"/>
</dbReference>
<dbReference type="CDD" id="cd14791">
    <property type="entry name" value="GH36"/>
    <property type="match status" value="1"/>
</dbReference>
<dbReference type="Proteomes" id="UP000254051">
    <property type="component" value="Unassembled WGS sequence"/>
</dbReference>
<dbReference type="EMBL" id="UHJJ01000020">
    <property type="protein sequence ID" value="SUQ16050.1"/>
    <property type="molecule type" value="Genomic_DNA"/>
</dbReference>
<dbReference type="Gene3D" id="2.70.98.60">
    <property type="entry name" value="alpha-galactosidase from lactobacil brevis"/>
    <property type="match status" value="1"/>
</dbReference>
<sequence>MSVVLLKEYELGDMKAQYYCDEQSQNVELMIIPAALEPNVWEQKKQVVDSLVQVKLVGDTYPGSFAGGGTLRQSETVGRLRFKAQQIEKDQTAMCITTILEDVRGYTVKHHLIWKSGQVTLRSYTEFCNATQESVKLELLSSFSLGGISPFLAGAGYGQIDIHRIRSVWSMEGRLETRSLEELQLEPSWEGHAVRCERFGQVGSLAVNHYFPYLVVEDKQTGVFWGAQLAHNASWQMELYRRDDGLAVSGGLADREFGHWVKTVEPGETFISPEAILTTCHGGIVDDVSQRLTSAVAEQVNAGPKKEQELPVIFNEYCTTWGCPSHENITGILDSIKDRGFDYFVIDCGWYKEDGVSWNISMGDYQVSEALFPEGLGKTVEAIKEAGLVPGIWFEIDTVGKAAKAYQLEEHLLKRDGVTLTTSMRRFWNMADPWVEDYLCERVIRMLKDYDFGYMKMDYNDTIGLGCDDPDSLGEGLRKNMAASYRFIEKVKREIPGIILENCASGGHKQEPLMMELTSMSSFSDAHECEEIPIIAANMHRVILPRQSQIWAVIRKEDSLKRIAYSVANTFLGRMCISGDVTDLSEQQWQVLDQGIAFYKSIAPIIKEGYTKWYGPEIQSYRHPTGWQGILRIGIEDQAFAVIHTFNGELPDYIEMAWEDSGEYMIEETYSHSQDIVQIINGILTYRPTENMSAVAVRLRKVRK</sequence>
<dbReference type="InterPro" id="IPR050985">
    <property type="entry name" value="Alpha-glycosidase_related"/>
</dbReference>
<keyword evidence="4" id="KW-1185">Reference proteome</keyword>
<dbReference type="RefSeq" id="WP_109714424.1">
    <property type="nucleotide sequence ID" value="NZ_QGDS01000020.1"/>
</dbReference>
<organism evidence="3 4">
    <name type="scientific">Faecalicatena contorta</name>
    <dbReference type="NCBI Taxonomy" id="39482"/>
    <lineage>
        <taxon>Bacteria</taxon>
        <taxon>Bacillati</taxon>
        <taxon>Bacillota</taxon>
        <taxon>Clostridia</taxon>
        <taxon>Lachnospirales</taxon>
        <taxon>Lachnospiraceae</taxon>
        <taxon>Faecalicatena</taxon>
    </lineage>
</organism>